<reference evidence="1 2" key="1">
    <citation type="journal article" date="2017" name="Front. Genet.">
        <title>Draft sequencing of the heterozygous diploid genome of Satsuma (Citrus unshiu Marc.) using a hybrid assembly approach.</title>
        <authorList>
            <person name="Shimizu T."/>
            <person name="Tanizawa Y."/>
            <person name="Mochizuki T."/>
            <person name="Nagasaki H."/>
            <person name="Yoshioka T."/>
            <person name="Toyoda A."/>
            <person name="Fujiyama A."/>
            <person name="Kaminuma E."/>
            <person name="Nakamura Y."/>
        </authorList>
    </citation>
    <scope>NUCLEOTIDE SEQUENCE [LARGE SCALE GENOMIC DNA]</scope>
    <source>
        <strain evidence="2">cv. Miyagawa wase</strain>
    </source>
</reference>
<evidence type="ECO:0000313" key="2">
    <source>
        <dbReference type="Proteomes" id="UP000236630"/>
    </source>
</evidence>
<comment type="caution">
    <text evidence="1">The sequence shown here is derived from an EMBL/GenBank/DDBJ whole genome shotgun (WGS) entry which is preliminary data.</text>
</comment>
<protein>
    <submittedName>
        <fullName evidence="1">Uncharacterized protein</fullName>
    </submittedName>
</protein>
<organism evidence="1 2">
    <name type="scientific">Citrus unshiu</name>
    <name type="common">Satsuma mandarin</name>
    <name type="synonym">Citrus nobilis var. unshiu</name>
    <dbReference type="NCBI Taxonomy" id="55188"/>
    <lineage>
        <taxon>Eukaryota</taxon>
        <taxon>Viridiplantae</taxon>
        <taxon>Streptophyta</taxon>
        <taxon>Embryophyta</taxon>
        <taxon>Tracheophyta</taxon>
        <taxon>Spermatophyta</taxon>
        <taxon>Magnoliopsida</taxon>
        <taxon>eudicotyledons</taxon>
        <taxon>Gunneridae</taxon>
        <taxon>Pentapetalae</taxon>
        <taxon>rosids</taxon>
        <taxon>malvids</taxon>
        <taxon>Sapindales</taxon>
        <taxon>Rutaceae</taxon>
        <taxon>Aurantioideae</taxon>
        <taxon>Citrus</taxon>
    </lineage>
</organism>
<dbReference type="EMBL" id="BDQV01000605">
    <property type="protein sequence ID" value="GAY66690.1"/>
    <property type="molecule type" value="Genomic_DNA"/>
</dbReference>
<name>A0A2H5QPZ6_CITUN</name>
<dbReference type="AlphaFoldDB" id="A0A2H5QPZ6"/>
<dbReference type="Proteomes" id="UP000236630">
    <property type="component" value="Unassembled WGS sequence"/>
</dbReference>
<keyword evidence="2" id="KW-1185">Reference proteome</keyword>
<proteinExistence type="predicted"/>
<feature type="non-terminal residue" evidence="1">
    <location>
        <position position="1"/>
    </location>
</feature>
<gene>
    <name evidence="1" type="ORF">CUMW_250810</name>
</gene>
<accession>A0A2H5QPZ6</accession>
<sequence>YKSLRKLYVPVLDGVTIRDGSKFLQVVGSFPSLKTLSLKFSNFTGTVNGQAFTSLKRLSIQNGIVDGALGDDDEGKF</sequence>
<evidence type="ECO:0000313" key="1">
    <source>
        <dbReference type="EMBL" id="GAY66690.1"/>
    </source>
</evidence>